<organism evidence="3 4">
    <name type="scientific">Planomonospora corallina</name>
    <dbReference type="NCBI Taxonomy" id="1806052"/>
    <lineage>
        <taxon>Bacteria</taxon>
        <taxon>Bacillati</taxon>
        <taxon>Actinomycetota</taxon>
        <taxon>Actinomycetes</taxon>
        <taxon>Streptosporangiales</taxon>
        <taxon>Streptosporangiaceae</taxon>
        <taxon>Planomonospora</taxon>
    </lineage>
</organism>
<gene>
    <name evidence="3" type="ORF">ACFOWE_11495</name>
</gene>
<reference evidence="4" key="1">
    <citation type="journal article" date="2019" name="Int. J. Syst. Evol. Microbiol.">
        <title>The Global Catalogue of Microorganisms (GCM) 10K type strain sequencing project: providing services to taxonomists for standard genome sequencing and annotation.</title>
        <authorList>
            <consortium name="The Broad Institute Genomics Platform"/>
            <consortium name="The Broad Institute Genome Sequencing Center for Infectious Disease"/>
            <person name="Wu L."/>
            <person name="Ma J."/>
        </authorList>
    </citation>
    <scope>NUCLEOTIDE SEQUENCE [LARGE SCALE GENOMIC DNA]</scope>
    <source>
        <strain evidence="4">TBRC 4489</strain>
    </source>
</reference>
<dbReference type="Pfam" id="PF19590">
    <property type="entry name" value="TrbL_3"/>
    <property type="match status" value="1"/>
</dbReference>
<feature type="compositionally biased region" description="Basic residues" evidence="1">
    <location>
        <begin position="200"/>
        <end position="230"/>
    </location>
</feature>
<protein>
    <submittedName>
        <fullName evidence="3">Uncharacterized protein</fullName>
    </submittedName>
</protein>
<feature type="compositionally biased region" description="Acidic residues" evidence="1">
    <location>
        <begin position="297"/>
        <end position="308"/>
    </location>
</feature>
<sequence length="308" mass="33663">MFVVAGGVLVMGHETVQTRHALKEILPRLVPAFLTANAGLLLTSKATEISNALAQAVLGQGFDACRAANAIRFLILQPGDTEIFYILLALVAVVLLVLLLITFMLRVALTTLLVVAAPLALCCHALPQTDGLARARRGPDRQVRLGLQADQPAAERPAPAQGLRPRKRYGQACRGRRTGRKGHARPCRGSRRSPAARSGRSSRRTPRSPARRTGRRTPRATVHPHRRRPRSERWPCRSVVTRDAADAFHLSDGERQLLLSAERGTGLLTAGAGARRVPLQVIASRREHDLVTSDPQELADLDYEEDDL</sequence>
<dbReference type="Proteomes" id="UP001595850">
    <property type="component" value="Unassembled WGS sequence"/>
</dbReference>
<evidence type="ECO:0000256" key="2">
    <source>
        <dbReference type="SAM" id="Phobius"/>
    </source>
</evidence>
<proteinExistence type="predicted"/>
<feature type="compositionally biased region" description="Basic residues" evidence="1">
    <location>
        <begin position="164"/>
        <end position="191"/>
    </location>
</feature>
<evidence type="ECO:0000256" key="1">
    <source>
        <dbReference type="SAM" id="MobiDB-lite"/>
    </source>
</evidence>
<dbReference type="EMBL" id="JBHSBM010000016">
    <property type="protein sequence ID" value="MFC4058924.1"/>
    <property type="molecule type" value="Genomic_DNA"/>
</dbReference>
<keyword evidence="2" id="KW-1133">Transmembrane helix</keyword>
<accession>A0ABV8I4J1</accession>
<dbReference type="RefSeq" id="WP_377287248.1">
    <property type="nucleotide sequence ID" value="NZ_JBHSBM010000016.1"/>
</dbReference>
<keyword evidence="2" id="KW-0472">Membrane</keyword>
<comment type="caution">
    <text evidence="3">The sequence shown here is derived from an EMBL/GenBank/DDBJ whole genome shotgun (WGS) entry which is preliminary data.</text>
</comment>
<feature type="region of interest" description="Disordered" evidence="1">
    <location>
        <begin position="287"/>
        <end position="308"/>
    </location>
</feature>
<evidence type="ECO:0000313" key="3">
    <source>
        <dbReference type="EMBL" id="MFC4058924.1"/>
    </source>
</evidence>
<evidence type="ECO:0000313" key="4">
    <source>
        <dbReference type="Proteomes" id="UP001595850"/>
    </source>
</evidence>
<keyword evidence="2" id="KW-0812">Transmembrane</keyword>
<name>A0ABV8I4J1_9ACTN</name>
<feature type="region of interest" description="Disordered" evidence="1">
    <location>
        <begin position="146"/>
        <end position="235"/>
    </location>
</feature>
<dbReference type="InterPro" id="IPR045782">
    <property type="entry name" value="TrbL_3"/>
</dbReference>
<feature type="transmembrane region" description="Helical" evidence="2">
    <location>
        <begin position="83"/>
        <end position="101"/>
    </location>
</feature>
<keyword evidence="4" id="KW-1185">Reference proteome</keyword>